<keyword evidence="14" id="KW-1185">Reference proteome</keyword>
<dbReference type="InterPro" id="IPR017907">
    <property type="entry name" value="Znf_RING_CS"/>
</dbReference>
<accession>A0ABR2I536</accession>
<dbReference type="SUPFAM" id="SSF57850">
    <property type="entry name" value="RING/U-box"/>
    <property type="match status" value="3"/>
</dbReference>
<sequence>MSEVNPSFIKNVANSIRNVIQLPDFYKSNSEYFNVHGKFNPEIDNQILNNLLGSDYIDQQIIDNYLLICDRQNSSELYQLHINIFSLMSSSSSASSCNIGDEDEDIIDDYNDENTNNYHNTSNSSKPKNQQLLPSITLDKLGENQENVITSISTKFRIHPEIVEALYQLFQFDSDILNREIASNLTNCMKRIGLNDHPLNMPIHFEQRKKDSNNESCLICFDDEENNLVLYSLPCKHYFCAECIADHIKACISNGKSEITCPCNDCQCRIVRYDIIKFCNYQLALKNFNKTIEKEIEMKPEFYHCIREGCPNILTSSSVGLCDVATCSCGCRFCWKCKEISHAPLDCNLLPKWREIAKEENAELKWIKENTKACPKCHERIQRDGGCTYIKCPKCNYEFCYVCGGPFPAHQNHNASCTVYRDYDNVALPSNVDMDRLSFYLTRFLSNKVSHENEVKQREERQNVLVNIFHEDYDVPYERLDINDSIKLSEEIFNAIDEARSVLMWSYPHAFFLSQGSSELKLFENAQINLSCVLENLVNAVENKEYYESPRNYRQMTNLLKSYTRSLLLHVTNNK</sequence>
<keyword evidence="8" id="KW-0862">Zinc</keyword>
<evidence type="ECO:0000256" key="2">
    <source>
        <dbReference type="ARBA" id="ARBA00012251"/>
    </source>
</evidence>
<dbReference type="EC" id="2.3.2.31" evidence="2"/>
<keyword evidence="7" id="KW-0833">Ubl conjugation pathway</keyword>
<feature type="region of interest" description="Disordered" evidence="10">
    <location>
        <begin position="103"/>
        <end position="130"/>
    </location>
</feature>
<dbReference type="InterPro" id="IPR002867">
    <property type="entry name" value="IBR_dom"/>
</dbReference>
<reference evidence="13 14" key="1">
    <citation type="submission" date="2024-04" db="EMBL/GenBank/DDBJ databases">
        <title>Tritrichomonas musculus Genome.</title>
        <authorList>
            <person name="Alves-Ferreira E."/>
            <person name="Grigg M."/>
            <person name="Lorenzi H."/>
            <person name="Galac M."/>
        </authorList>
    </citation>
    <scope>NUCLEOTIDE SEQUENCE [LARGE SCALE GENOMIC DNA]</scope>
    <source>
        <strain evidence="13 14">EAF2021</strain>
    </source>
</reference>
<dbReference type="Gene3D" id="1.20.120.1750">
    <property type="match status" value="1"/>
</dbReference>
<evidence type="ECO:0000313" key="13">
    <source>
        <dbReference type="EMBL" id="KAK8857594.1"/>
    </source>
</evidence>
<evidence type="ECO:0000256" key="8">
    <source>
        <dbReference type="ARBA" id="ARBA00022833"/>
    </source>
</evidence>
<feature type="compositionally biased region" description="Acidic residues" evidence="10">
    <location>
        <begin position="103"/>
        <end position="112"/>
    </location>
</feature>
<evidence type="ECO:0000259" key="12">
    <source>
        <dbReference type="PROSITE" id="PS51873"/>
    </source>
</evidence>
<evidence type="ECO:0000256" key="4">
    <source>
        <dbReference type="ARBA" id="ARBA00022723"/>
    </source>
</evidence>
<dbReference type="Pfam" id="PF22191">
    <property type="entry name" value="IBR_1"/>
    <property type="match status" value="1"/>
</dbReference>
<evidence type="ECO:0000256" key="10">
    <source>
        <dbReference type="SAM" id="MobiDB-lite"/>
    </source>
</evidence>
<feature type="domain" description="RING-type" evidence="12">
    <location>
        <begin position="213"/>
        <end position="421"/>
    </location>
</feature>
<dbReference type="CDD" id="cd20335">
    <property type="entry name" value="BRcat_RBR"/>
    <property type="match status" value="1"/>
</dbReference>
<dbReference type="PROSITE" id="PS00518">
    <property type="entry name" value="ZF_RING_1"/>
    <property type="match status" value="1"/>
</dbReference>
<evidence type="ECO:0000256" key="5">
    <source>
        <dbReference type="ARBA" id="ARBA00022737"/>
    </source>
</evidence>
<dbReference type="Gene3D" id="3.30.40.10">
    <property type="entry name" value="Zinc/RING finger domain, C3HC4 (zinc finger)"/>
    <property type="match status" value="1"/>
</dbReference>
<dbReference type="Pfam" id="PF01485">
    <property type="entry name" value="IBR"/>
    <property type="match status" value="1"/>
</dbReference>
<gene>
    <name evidence="13" type="ORF">M9Y10_015999</name>
</gene>
<evidence type="ECO:0000256" key="6">
    <source>
        <dbReference type="ARBA" id="ARBA00022771"/>
    </source>
</evidence>
<feature type="compositionally biased region" description="Low complexity" evidence="10">
    <location>
        <begin position="113"/>
        <end position="125"/>
    </location>
</feature>
<proteinExistence type="predicted"/>
<comment type="catalytic activity">
    <reaction evidence="1">
        <text>[E2 ubiquitin-conjugating enzyme]-S-ubiquitinyl-L-cysteine + [acceptor protein]-L-lysine = [E2 ubiquitin-conjugating enzyme]-L-cysteine + [acceptor protein]-N(6)-ubiquitinyl-L-lysine.</text>
        <dbReference type="EC" id="2.3.2.31"/>
    </reaction>
</comment>
<dbReference type="PANTHER" id="PTHR11685">
    <property type="entry name" value="RBR FAMILY RING FINGER AND IBR DOMAIN-CONTAINING"/>
    <property type="match status" value="1"/>
</dbReference>
<dbReference type="Proteomes" id="UP001470230">
    <property type="component" value="Unassembled WGS sequence"/>
</dbReference>
<evidence type="ECO:0000256" key="7">
    <source>
        <dbReference type="ARBA" id="ARBA00022786"/>
    </source>
</evidence>
<keyword evidence="4" id="KW-0479">Metal-binding</keyword>
<evidence type="ECO:0000313" key="14">
    <source>
        <dbReference type="Proteomes" id="UP001470230"/>
    </source>
</evidence>
<comment type="caution">
    <text evidence="13">The sequence shown here is derived from an EMBL/GenBank/DDBJ whole genome shotgun (WGS) entry which is preliminary data.</text>
</comment>
<name>A0ABR2I536_9EUKA</name>
<dbReference type="PROSITE" id="PS51873">
    <property type="entry name" value="TRIAD"/>
    <property type="match status" value="1"/>
</dbReference>
<feature type="domain" description="RING-type" evidence="11">
    <location>
        <begin position="217"/>
        <end position="262"/>
    </location>
</feature>
<dbReference type="EMBL" id="JAPFFF010000020">
    <property type="protein sequence ID" value="KAK8857594.1"/>
    <property type="molecule type" value="Genomic_DNA"/>
</dbReference>
<dbReference type="InterPro" id="IPR001841">
    <property type="entry name" value="Znf_RING"/>
</dbReference>
<evidence type="ECO:0000256" key="3">
    <source>
        <dbReference type="ARBA" id="ARBA00022679"/>
    </source>
</evidence>
<dbReference type="InterPro" id="IPR013083">
    <property type="entry name" value="Znf_RING/FYVE/PHD"/>
</dbReference>
<dbReference type="PROSITE" id="PS50089">
    <property type="entry name" value="ZF_RING_2"/>
    <property type="match status" value="1"/>
</dbReference>
<evidence type="ECO:0000259" key="11">
    <source>
        <dbReference type="PROSITE" id="PS50089"/>
    </source>
</evidence>
<evidence type="ECO:0000256" key="9">
    <source>
        <dbReference type="PROSITE-ProRule" id="PRU00175"/>
    </source>
</evidence>
<dbReference type="SMART" id="SM00647">
    <property type="entry name" value="IBR"/>
    <property type="match status" value="2"/>
</dbReference>
<keyword evidence="3" id="KW-0808">Transferase</keyword>
<keyword evidence="6 9" id="KW-0863">Zinc-finger</keyword>
<dbReference type="InterPro" id="IPR031127">
    <property type="entry name" value="E3_UB_ligase_RBR"/>
</dbReference>
<dbReference type="InterPro" id="IPR044066">
    <property type="entry name" value="TRIAD_supradom"/>
</dbReference>
<protein>
    <recommendedName>
        <fullName evidence="2">RBR-type E3 ubiquitin transferase</fullName>
        <ecNumber evidence="2">2.3.2.31</ecNumber>
    </recommendedName>
</protein>
<evidence type="ECO:0000256" key="1">
    <source>
        <dbReference type="ARBA" id="ARBA00001798"/>
    </source>
</evidence>
<keyword evidence="5" id="KW-0677">Repeat</keyword>
<organism evidence="13 14">
    <name type="scientific">Tritrichomonas musculus</name>
    <dbReference type="NCBI Taxonomy" id="1915356"/>
    <lineage>
        <taxon>Eukaryota</taxon>
        <taxon>Metamonada</taxon>
        <taxon>Parabasalia</taxon>
        <taxon>Tritrichomonadida</taxon>
        <taxon>Tritrichomonadidae</taxon>
        <taxon>Tritrichomonas</taxon>
    </lineage>
</organism>